<dbReference type="InterPro" id="IPR010384">
    <property type="entry name" value="MtfA_fam"/>
</dbReference>
<dbReference type="EMBL" id="JAUJEA010000003">
    <property type="protein sequence ID" value="MDN5201996.1"/>
    <property type="molecule type" value="Genomic_DNA"/>
</dbReference>
<dbReference type="Gene3D" id="3.40.390.10">
    <property type="entry name" value="Collagenase (Catalytic Domain)"/>
    <property type="match status" value="1"/>
</dbReference>
<dbReference type="PANTHER" id="PTHR30164:SF2">
    <property type="entry name" value="PROTEIN MTFA"/>
    <property type="match status" value="1"/>
</dbReference>
<dbReference type="SUPFAM" id="SSF55486">
    <property type="entry name" value="Metalloproteases ('zincins'), catalytic domain"/>
    <property type="match status" value="1"/>
</dbReference>
<keyword evidence="2" id="KW-1185">Reference proteome</keyword>
<comment type="caution">
    <text evidence="1">The sequence shown here is derived from an EMBL/GenBank/DDBJ whole genome shotgun (WGS) entry which is preliminary data.</text>
</comment>
<reference evidence="1" key="1">
    <citation type="submission" date="2023-06" db="EMBL/GenBank/DDBJ databases">
        <title>Genomic of Parafulvivirga corallium.</title>
        <authorList>
            <person name="Wang G."/>
        </authorList>
    </citation>
    <scope>NUCLEOTIDE SEQUENCE</scope>
    <source>
        <strain evidence="1">BMA10</strain>
    </source>
</reference>
<dbReference type="RefSeq" id="WP_346752020.1">
    <property type="nucleotide sequence ID" value="NZ_JAUJEA010000003.1"/>
</dbReference>
<organism evidence="1 2">
    <name type="scientific">Splendidivirga corallicola</name>
    <dbReference type="NCBI Taxonomy" id="3051826"/>
    <lineage>
        <taxon>Bacteria</taxon>
        <taxon>Pseudomonadati</taxon>
        <taxon>Bacteroidota</taxon>
        <taxon>Cytophagia</taxon>
        <taxon>Cytophagales</taxon>
        <taxon>Splendidivirgaceae</taxon>
        <taxon>Splendidivirga</taxon>
    </lineage>
</organism>
<dbReference type="Proteomes" id="UP001172082">
    <property type="component" value="Unassembled WGS sequence"/>
</dbReference>
<proteinExistence type="predicted"/>
<dbReference type="InterPro" id="IPR042252">
    <property type="entry name" value="MtfA_N"/>
</dbReference>
<sequence length="249" mass="29454">MIPITISLLRNPRFFVRSEKKYKVILEAYFLYYQKLPSKEKKQFEKRVNRFIKLKQFIPRNIDSVSDEMKTLIAASAIQLTFGLPEIYFTHFNKIIIYPDSYYSSISRMRHKGEVNSRWGIIVLSWNSFLEGYAHSTSATNLGLHEMAHALNLENRILNGEYGFLDMDLLKAWREESRKIMFSIRSGENKFFRKYGGENEEEFFAVAVESFFERPKEFKREHPKLYTALSKLLNQDPVEILTYEPDLNS</sequence>
<protein>
    <submittedName>
        <fullName evidence="1">Zinc-dependent peptidase</fullName>
    </submittedName>
</protein>
<dbReference type="PANTHER" id="PTHR30164">
    <property type="entry name" value="MTFA PEPTIDASE"/>
    <property type="match status" value="1"/>
</dbReference>
<dbReference type="Gene3D" id="1.10.472.150">
    <property type="entry name" value="Glucose-regulated metallo-peptidase M90, N-terminal domain"/>
    <property type="match status" value="1"/>
</dbReference>
<evidence type="ECO:0000313" key="1">
    <source>
        <dbReference type="EMBL" id="MDN5201996.1"/>
    </source>
</evidence>
<dbReference type="InterPro" id="IPR024079">
    <property type="entry name" value="MetalloPept_cat_dom_sf"/>
</dbReference>
<name>A0ABT8KMQ4_9BACT</name>
<accession>A0ABT8KMQ4</accession>
<gene>
    <name evidence="1" type="ORF">QQ008_11500</name>
</gene>
<evidence type="ECO:0000313" key="2">
    <source>
        <dbReference type="Proteomes" id="UP001172082"/>
    </source>
</evidence>
<dbReference type="CDD" id="cd20170">
    <property type="entry name" value="Peptidase_M90-like"/>
    <property type="match status" value="1"/>
</dbReference>
<dbReference type="Pfam" id="PF06167">
    <property type="entry name" value="Peptidase_M90"/>
    <property type="match status" value="1"/>
</dbReference>